<evidence type="ECO:0000256" key="1">
    <source>
        <dbReference type="SAM" id="MobiDB-lite"/>
    </source>
</evidence>
<accession>A0AAV2SS74</accession>
<feature type="compositionally biased region" description="Low complexity" evidence="1">
    <location>
        <begin position="134"/>
        <end position="153"/>
    </location>
</feature>
<feature type="compositionally biased region" description="Basic and acidic residues" evidence="1">
    <location>
        <begin position="182"/>
        <end position="194"/>
    </location>
</feature>
<feature type="compositionally biased region" description="Basic and acidic residues" evidence="1">
    <location>
        <begin position="303"/>
        <end position="335"/>
    </location>
</feature>
<dbReference type="AlphaFoldDB" id="A0AAV2SS74"/>
<feature type="region of interest" description="Disordered" evidence="1">
    <location>
        <begin position="1"/>
        <end position="346"/>
    </location>
</feature>
<name>A0AAV2SS74_MEGNR</name>
<gene>
    <name evidence="2" type="ORF">MNOR_LOCUS39334</name>
</gene>
<feature type="compositionally biased region" description="Basic residues" evidence="1">
    <location>
        <begin position="279"/>
        <end position="292"/>
    </location>
</feature>
<dbReference type="EMBL" id="CAXKWB010100735">
    <property type="protein sequence ID" value="CAL4224710.1"/>
    <property type="molecule type" value="Genomic_DNA"/>
</dbReference>
<organism evidence="2 3">
    <name type="scientific">Meganyctiphanes norvegica</name>
    <name type="common">Northern krill</name>
    <name type="synonym">Thysanopoda norvegica</name>
    <dbReference type="NCBI Taxonomy" id="48144"/>
    <lineage>
        <taxon>Eukaryota</taxon>
        <taxon>Metazoa</taxon>
        <taxon>Ecdysozoa</taxon>
        <taxon>Arthropoda</taxon>
        <taxon>Crustacea</taxon>
        <taxon>Multicrustacea</taxon>
        <taxon>Malacostraca</taxon>
        <taxon>Eumalacostraca</taxon>
        <taxon>Eucarida</taxon>
        <taxon>Euphausiacea</taxon>
        <taxon>Euphausiidae</taxon>
        <taxon>Meganyctiphanes</taxon>
    </lineage>
</organism>
<feature type="compositionally biased region" description="Low complexity" evidence="1">
    <location>
        <begin position="63"/>
        <end position="114"/>
    </location>
</feature>
<evidence type="ECO:0000313" key="3">
    <source>
        <dbReference type="Proteomes" id="UP001497623"/>
    </source>
</evidence>
<feature type="compositionally biased region" description="Basic residues" evidence="1">
    <location>
        <begin position="195"/>
        <end position="206"/>
    </location>
</feature>
<keyword evidence="3" id="KW-1185">Reference proteome</keyword>
<proteinExistence type="predicted"/>
<sequence>MERSTIKSPNKSPNKSPTRAGSPTKSGRGKGEHKVQFSDDPEQLGVRGTAKVVGKPPEVPRTSLSRFRLNGSGGSSSSSSSSSCSTSSSNIRLSSLGGSNPGLDSSSCSSSSSSGRGGETSKWSHSLDRKRAGSLRNKSNNSSSDRSSPQSKESSSRSHSLDRRRAESRRRESSSPIQSSNGERKRRGEVEEKMRRKIIKKRKQKHVPVAGGILHSRSFSGERSNSKTAHIRQRQTPPTLPTTPKAEKKDNKDSHSDQKCEVITSPGKLQRSQTEWAQRIKRPASRSPHRSHTTSDVPSLNAQDKESDKENEKIKDNKEHRSRERGRPLKRETRSNKQQLANVKTR</sequence>
<feature type="compositionally biased region" description="Basic and acidic residues" evidence="1">
    <location>
        <begin position="245"/>
        <end position="260"/>
    </location>
</feature>
<feature type="compositionally biased region" description="Polar residues" evidence="1">
    <location>
        <begin position="217"/>
        <end position="228"/>
    </location>
</feature>
<feature type="compositionally biased region" description="Polar residues" evidence="1">
    <location>
        <begin position="1"/>
        <end position="25"/>
    </location>
</feature>
<evidence type="ECO:0000313" key="2">
    <source>
        <dbReference type="EMBL" id="CAL4224710.1"/>
    </source>
</evidence>
<reference evidence="2 3" key="1">
    <citation type="submission" date="2024-05" db="EMBL/GenBank/DDBJ databases">
        <authorList>
            <person name="Wallberg A."/>
        </authorList>
    </citation>
    <scope>NUCLEOTIDE SEQUENCE [LARGE SCALE GENOMIC DNA]</scope>
</reference>
<comment type="caution">
    <text evidence="2">The sequence shown here is derived from an EMBL/GenBank/DDBJ whole genome shotgun (WGS) entry which is preliminary data.</text>
</comment>
<feature type="non-terminal residue" evidence="2">
    <location>
        <position position="346"/>
    </location>
</feature>
<protein>
    <submittedName>
        <fullName evidence="2">Uncharacterized protein</fullName>
    </submittedName>
</protein>
<dbReference type="Proteomes" id="UP001497623">
    <property type="component" value="Unassembled WGS sequence"/>
</dbReference>
<feature type="compositionally biased region" description="Basic and acidic residues" evidence="1">
    <location>
        <begin position="154"/>
        <end position="173"/>
    </location>
</feature>
<feature type="compositionally biased region" description="Polar residues" evidence="1">
    <location>
        <begin position="336"/>
        <end position="346"/>
    </location>
</feature>